<name>A0ABU0TR49_MICTR</name>
<organism evidence="1 2">
    <name type="scientific">Microbacterium trichothecenolyticum</name>
    <name type="common">Aureobacterium trichothecenolyticum</name>
    <dbReference type="NCBI Taxonomy" id="69370"/>
    <lineage>
        <taxon>Bacteria</taxon>
        <taxon>Bacillati</taxon>
        <taxon>Actinomycetota</taxon>
        <taxon>Actinomycetes</taxon>
        <taxon>Micrococcales</taxon>
        <taxon>Microbacteriaceae</taxon>
        <taxon>Microbacterium</taxon>
    </lineage>
</organism>
<sequence>MNDLDLDTRIRDAAPRLASVEGLSDHRARILREARARSGRRLRVWGASAAASVLLVGSGSVAMAGGGNETPWGWIADNVFSVERTDGSVFFQGLLVKWDGLAEDDPTPGDDGIEDHRSAVDHGVLVVAGGQPSPLLDVAVAAPDDVPMLVVQYVQINGPASA</sequence>
<evidence type="ECO:0000313" key="1">
    <source>
        <dbReference type="EMBL" id="MDQ1122148.1"/>
    </source>
</evidence>
<proteinExistence type="predicted"/>
<dbReference type="EMBL" id="JAUTBF010000001">
    <property type="protein sequence ID" value="MDQ1122148.1"/>
    <property type="molecule type" value="Genomic_DNA"/>
</dbReference>
<dbReference type="Proteomes" id="UP001226691">
    <property type="component" value="Unassembled WGS sequence"/>
</dbReference>
<gene>
    <name evidence="1" type="ORF">QE412_000721</name>
</gene>
<protein>
    <submittedName>
        <fullName evidence="1">Uncharacterized protein</fullName>
    </submittedName>
</protein>
<comment type="caution">
    <text evidence="1">The sequence shown here is derived from an EMBL/GenBank/DDBJ whole genome shotgun (WGS) entry which is preliminary data.</text>
</comment>
<reference evidence="1 2" key="1">
    <citation type="submission" date="2023-07" db="EMBL/GenBank/DDBJ databases">
        <title>Functional and genomic diversity of the sorghum phyllosphere microbiome.</title>
        <authorList>
            <person name="Shade A."/>
        </authorList>
    </citation>
    <scope>NUCLEOTIDE SEQUENCE [LARGE SCALE GENOMIC DNA]</scope>
    <source>
        <strain evidence="1 2">SORGH_AS_1207</strain>
    </source>
</reference>
<evidence type="ECO:0000313" key="2">
    <source>
        <dbReference type="Proteomes" id="UP001226691"/>
    </source>
</evidence>
<keyword evidence="2" id="KW-1185">Reference proteome</keyword>
<accession>A0ABU0TR49</accession>